<accession>E1ZBR3</accession>
<dbReference type="OrthoDB" id="513527at2759"/>
<dbReference type="InParanoid" id="E1ZBR3"/>
<dbReference type="SMART" id="SM00554">
    <property type="entry name" value="FAS1"/>
    <property type="match status" value="1"/>
</dbReference>
<dbReference type="Gene3D" id="2.30.180.10">
    <property type="entry name" value="FAS1 domain"/>
    <property type="match status" value="1"/>
</dbReference>
<dbReference type="GeneID" id="17356199"/>
<evidence type="ECO:0000313" key="3">
    <source>
        <dbReference type="Proteomes" id="UP000008141"/>
    </source>
</evidence>
<feature type="domain" description="FAS1" evidence="1">
    <location>
        <begin position="24"/>
        <end position="203"/>
    </location>
</feature>
<dbReference type="InterPro" id="IPR000782">
    <property type="entry name" value="FAS1_domain"/>
</dbReference>
<dbReference type="SUPFAM" id="SSF82153">
    <property type="entry name" value="FAS1 domain"/>
    <property type="match status" value="1"/>
</dbReference>
<sequence length="239" mass="24391">MHRYMHIPHCKFLTSLWGTRAMKVATIVIMLVAASPSALGRKLLQDGCADFSALASVPEVSDIVSIINGFGLLPGGIPSNVTVFLPNNDAVAALLAGVPFPGLTVESLPSRAASLPASLGVVERLISALLYHIVPGGAWEPEALVAEGTLPTALEEVHPGFGLQFAEVGPANYTVTTVADEVASTSDPVLACGSAVYVIDKVLVPATGLLDPAFPLTTLDEALAVLGGGSLPAAPAPAP</sequence>
<dbReference type="KEGG" id="cvr:CHLNCDRAFT_51699"/>
<dbReference type="AlphaFoldDB" id="E1ZBR3"/>
<dbReference type="InterPro" id="IPR036378">
    <property type="entry name" value="FAS1_dom_sf"/>
</dbReference>
<dbReference type="Proteomes" id="UP000008141">
    <property type="component" value="Unassembled WGS sequence"/>
</dbReference>
<dbReference type="PROSITE" id="PS50213">
    <property type="entry name" value="FAS1"/>
    <property type="match status" value="1"/>
</dbReference>
<reference evidence="2 3" key="1">
    <citation type="journal article" date="2010" name="Plant Cell">
        <title>The Chlorella variabilis NC64A genome reveals adaptation to photosymbiosis, coevolution with viruses, and cryptic sex.</title>
        <authorList>
            <person name="Blanc G."/>
            <person name="Duncan G."/>
            <person name="Agarkova I."/>
            <person name="Borodovsky M."/>
            <person name="Gurnon J."/>
            <person name="Kuo A."/>
            <person name="Lindquist E."/>
            <person name="Lucas S."/>
            <person name="Pangilinan J."/>
            <person name="Polle J."/>
            <person name="Salamov A."/>
            <person name="Terry A."/>
            <person name="Yamada T."/>
            <person name="Dunigan D.D."/>
            <person name="Grigoriev I.V."/>
            <person name="Claverie J.M."/>
            <person name="Van Etten J.L."/>
        </authorList>
    </citation>
    <scope>NUCLEOTIDE SEQUENCE [LARGE SCALE GENOMIC DNA]</scope>
    <source>
        <strain evidence="2 3">NC64A</strain>
    </source>
</reference>
<name>E1ZBR3_CHLVA</name>
<evidence type="ECO:0000313" key="2">
    <source>
        <dbReference type="EMBL" id="EFN56905.1"/>
    </source>
</evidence>
<dbReference type="Pfam" id="PF02469">
    <property type="entry name" value="Fasciclin"/>
    <property type="match status" value="1"/>
</dbReference>
<organism evidence="3">
    <name type="scientific">Chlorella variabilis</name>
    <name type="common">Green alga</name>
    <dbReference type="NCBI Taxonomy" id="554065"/>
    <lineage>
        <taxon>Eukaryota</taxon>
        <taxon>Viridiplantae</taxon>
        <taxon>Chlorophyta</taxon>
        <taxon>core chlorophytes</taxon>
        <taxon>Trebouxiophyceae</taxon>
        <taxon>Chlorellales</taxon>
        <taxon>Chlorellaceae</taxon>
        <taxon>Chlorella clade</taxon>
        <taxon>Chlorella</taxon>
    </lineage>
</organism>
<dbReference type="EMBL" id="GL433841">
    <property type="protein sequence ID" value="EFN56905.1"/>
    <property type="molecule type" value="Genomic_DNA"/>
</dbReference>
<keyword evidence="3" id="KW-1185">Reference proteome</keyword>
<dbReference type="RefSeq" id="XP_005849007.1">
    <property type="nucleotide sequence ID" value="XM_005848945.1"/>
</dbReference>
<gene>
    <name evidence="2" type="ORF">CHLNCDRAFT_51699</name>
</gene>
<proteinExistence type="predicted"/>
<evidence type="ECO:0000259" key="1">
    <source>
        <dbReference type="PROSITE" id="PS50213"/>
    </source>
</evidence>
<protein>
    <recommendedName>
        <fullName evidence="1">FAS1 domain-containing protein</fullName>
    </recommendedName>
</protein>